<evidence type="ECO:0000313" key="2">
    <source>
        <dbReference type="EMBL" id="QWU98569.1"/>
    </source>
</evidence>
<gene>
    <name evidence="2" type="ORF">KQR59_05495</name>
</gene>
<feature type="signal peptide" evidence="1">
    <location>
        <begin position="1"/>
        <end position="19"/>
    </location>
</feature>
<dbReference type="KEGG" id="fsr:KQR59_05495"/>
<dbReference type="AlphaFoldDB" id="A0AAJ4NLZ2"/>
<dbReference type="EMBL" id="CP076680">
    <property type="protein sequence ID" value="QWU98569.1"/>
    <property type="molecule type" value="Genomic_DNA"/>
</dbReference>
<keyword evidence="1" id="KW-0732">Signal</keyword>
<organism evidence="2 3">
    <name type="scientific">Francisella salimarina</name>
    <dbReference type="NCBI Taxonomy" id="2599927"/>
    <lineage>
        <taxon>Bacteria</taxon>
        <taxon>Pseudomonadati</taxon>
        <taxon>Pseudomonadota</taxon>
        <taxon>Gammaproteobacteria</taxon>
        <taxon>Thiotrichales</taxon>
        <taxon>Francisellaceae</taxon>
        <taxon>Francisella</taxon>
    </lineage>
</organism>
<proteinExistence type="predicted"/>
<dbReference type="RefSeq" id="WP_216691760.1">
    <property type="nucleotide sequence ID" value="NZ_CP076680.1"/>
</dbReference>
<feature type="chain" id="PRO_5042563375" evidence="1">
    <location>
        <begin position="20"/>
        <end position="321"/>
    </location>
</feature>
<keyword evidence="3" id="KW-1185">Reference proteome</keyword>
<accession>A0AAJ4NLZ2</accession>
<evidence type="ECO:0000313" key="3">
    <source>
        <dbReference type="Proteomes" id="UP000683421"/>
    </source>
</evidence>
<dbReference type="Proteomes" id="UP000683421">
    <property type="component" value="Chromosome"/>
</dbReference>
<protein>
    <submittedName>
        <fullName evidence="2">Uncharacterized protein</fullName>
    </submittedName>
</protein>
<reference evidence="2 3" key="1">
    <citation type="submission" date="2021-06" db="EMBL/GenBank/DDBJ databases">
        <title>Ulceroglandular infection and bacteremia caused by Francisella salimarina in an immunocompromised patient, France.</title>
        <authorList>
            <person name="Hennebique A."/>
            <person name="Caspar Y."/>
            <person name="Maurin M."/>
            <person name="Boisset S."/>
            <person name="Pelloux I."/>
            <person name="Gallego-Hernanz M.P."/>
            <person name="Burucoa C."/>
            <person name="Cazenave-Roblot F."/>
            <person name="Plouzeau C."/>
            <person name="Rammaert B."/>
        </authorList>
    </citation>
    <scope>NUCLEOTIDE SEQUENCE [LARGE SCALE GENOMIC DNA]</scope>
    <source>
        <strain evidence="2 3">CHUGA-F75</strain>
    </source>
</reference>
<evidence type="ECO:0000256" key="1">
    <source>
        <dbReference type="SAM" id="SignalP"/>
    </source>
</evidence>
<sequence length="321" mass="37492">MKKIIILVVSFMAFNLCFASNPELYLFLGGDSVKDHLKEIDNPQVKGAQIVYSWKRLEPEEDNYDFSDIEEDYQLLKKYNKKLFIQLQDKSFEIKRIPVPEYLQSKTYDDGVLRQTDFAGEGQPLGAGWVTKQWNPKVNKRFHKLIDQLAKKYDGKIAGINLPETSIDIDDKFLTDKFCQTYVDSVVSNMLYLKKQFMQSKVVQYINFLPCEWNNDHGFMQEIFDIAIKNNIGIGNPDTVPYRKSQMKNSYQFLYKYKADINTIAIAVQEPDYTYTNPKTLKKFTPAELYDFDKNYIGANIIFWNIQQPQLDSVLKLFAND</sequence>
<name>A0AAJ4NLZ2_9GAMM</name>